<keyword evidence="4 6" id="KW-0378">Hydrolase</keyword>
<name>A0ABS2NZZ1_9BACI</name>
<evidence type="ECO:0000256" key="1">
    <source>
        <dbReference type="ARBA" id="ARBA00022722"/>
    </source>
</evidence>
<dbReference type="EMBL" id="JAFBED010000004">
    <property type="protein sequence ID" value="MBM7620196.1"/>
    <property type="molecule type" value="Genomic_DNA"/>
</dbReference>
<keyword evidence="2 6" id="KW-0255">Endonuclease</keyword>
<dbReference type="Gene3D" id="3.40.960.10">
    <property type="entry name" value="VSR Endonuclease"/>
    <property type="match status" value="1"/>
</dbReference>
<dbReference type="GO" id="GO:0016787">
    <property type="term" value="F:hydrolase activity"/>
    <property type="evidence" value="ECO:0007669"/>
    <property type="project" value="UniProtKB-KW"/>
</dbReference>
<organism evidence="7 8">
    <name type="scientific">Sutcliffiella tianshenii</name>
    <dbReference type="NCBI Taxonomy" id="1463404"/>
    <lineage>
        <taxon>Bacteria</taxon>
        <taxon>Bacillati</taxon>
        <taxon>Bacillota</taxon>
        <taxon>Bacilli</taxon>
        <taxon>Bacillales</taxon>
        <taxon>Bacillaceae</taxon>
        <taxon>Sutcliffiella</taxon>
    </lineage>
</organism>
<keyword evidence="8" id="KW-1185">Reference proteome</keyword>
<comment type="function">
    <text evidence="6">May nick specific sequences that contain T:G mispairs resulting from m5C-deamination.</text>
</comment>
<dbReference type="PIRSF" id="PIRSF018267">
    <property type="entry name" value="VSR_endonuc"/>
    <property type="match status" value="1"/>
</dbReference>
<evidence type="ECO:0000256" key="5">
    <source>
        <dbReference type="ARBA" id="ARBA00023204"/>
    </source>
</evidence>
<dbReference type="SUPFAM" id="SSF52980">
    <property type="entry name" value="Restriction endonuclease-like"/>
    <property type="match status" value="1"/>
</dbReference>
<dbReference type="GO" id="GO:0004519">
    <property type="term" value="F:endonuclease activity"/>
    <property type="evidence" value="ECO:0007669"/>
    <property type="project" value="UniProtKB-KW"/>
</dbReference>
<dbReference type="RefSeq" id="WP_204415716.1">
    <property type="nucleotide sequence ID" value="NZ_JAFBED010000004.1"/>
</dbReference>
<comment type="caution">
    <text evidence="7">The sequence shown here is derived from an EMBL/GenBank/DDBJ whole genome shotgun (WGS) entry which is preliminary data.</text>
</comment>
<dbReference type="NCBIfam" id="TIGR00632">
    <property type="entry name" value="vsr"/>
    <property type="match status" value="1"/>
</dbReference>
<sequence length="142" mass="17265">MADNLTSEQRRKNMQAIRSQSKLENIFTKELWKKGYRFRKNVKALYGKPDIAIQKYKIVIFIDSCFWHSCPIHGNKPKSNQEYWNNKLARNIQRDKEVNEYYNSKNWQIKRVWEHEIKNDLVKTIIDVENFIDKAKEDYYSK</sequence>
<evidence type="ECO:0000313" key="7">
    <source>
        <dbReference type="EMBL" id="MBM7620196.1"/>
    </source>
</evidence>
<dbReference type="Proteomes" id="UP000737402">
    <property type="component" value="Unassembled WGS sequence"/>
</dbReference>
<evidence type="ECO:0000256" key="3">
    <source>
        <dbReference type="ARBA" id="ARBA00022763"/>
    </source>
</evidence>
<evidence type="ECO:0000256" key="4">
    <source>
        <dbReference type="ARBA" id="ARBA00022801"/>
    </source>
</evidence>
<dbReference type="Pfam" id="PF03852">
    <property type="entry name" value="Vsr"/>
    <property type="match status" value="1"/>
</dbReference>
<dbReference type="InterPro" id="IPR004603">
    <property type="entry name" value="DNA_mismatch_endonuc_vsr"/>
</dbReference>
<keyword evidence="3 6" id="KW-0227">DNA damage</keyword>
<dbReference type="InterPro" id="IPR011335">
    <property type="entry name" value="Restrct_endonuc-II-like"/>
</dbReference>
<dbReference type="EC" id="3.1.-.-" evidence="6"/>
<evidence type="ECO:0000313" key="8">
    <source>
        <dbReference type="Proteomes" id="UP000737402"/>
    </source>
</evidence>
<reference evidence="7 8" key="1">
    <citation type="submission" date="2021-01" db="EMBL/GenBank/DDBJ databases">
        <title>Genomic Encyclopedia of Type Strains, Phase IV (KMG-IV): sequencing the most valuable type-strain genomes for metagenomic binning, comparative biology and taxonomic classification.</title>
        <authorList>
            <person name="Goeker M."/>
        </authorList>
    </citation>
    <scope>NUCLEOTIDE SEQUENCE [LARGE SCALE GENOMIC DNA]</scope>
    <source>
        <strain evidence="7 8">DSM 25879</strain>
    </source>
</reference>
<evidence type="ECO:0000256" key="2">
    <source>
        <dbReference type="ARBA" id="ARBA00022759"/>
    </source>
</evidence>
<evidence type="ECO:0000256" key="6">
    <source>
        <dbReference type="PIRNR" id="PIRNR018267"/>
    </source>
</evidence>
<accession>A0ABS2NZZ1</accession>
<proteinExistence type="inferred from homology"/>
<keyword evidence="5 6" id="KW-0234">DNA repair</keyword>
<dbReference type="CDD" id="cd00221">
    <property type="entry name" value="Vsr"/>
    <property type="match status" value="1"/>
</dbReference>
<comment type="similarity">
    <text evidence="6">Belongs to the vsr family.</text>
</comment>
<protein>
    <recommendedName>
        <fullName evidence="6">Very short patch repair endonuclease</fullName>
        <ecNumber evidence="6">3.1.-.-</ecNumber>
    </recommendedName>
</protein>
<gene>
    <name evidence="7" type="ORF">JOC95_002049</name>
</gene>
<keyword evidence="1 6" id="KW-0540">Nuclease</keyword>